<gene>
    <name evidence="1" type="primary">FMP27</name>
    <name evidence="1" type="ORF">LPJ66_003382</name>
</gene>
<reference evidence="1" key="1">
    <citation type="submission" date="2022-07" db="EMBL/GenBank/DDBJ databases">
        <title>Phylogenomic reconstructions and comparative analyses of Kickxellomycotina fungi.</title>
        <authorList>
            <person name="Reynolds N.K."/>
            <person name="Stajich J.E."/>
            <person name="Barry K."/>
            <person name="Grigoriev I.V."/>
            <person name="Crous P."/>
            <person name="Smith M.E."/>
        </authorList>
    </citation>
    <scope>NUCLEOTIDE SEQUENCE</scope>
    <source>
        <strain evidence="1">Benny 63K</strain>
    </source>
</reference>
<protein>
    <submittedName>
        <fullName evidence="1">Protein SABRE</fullName>
    </submittedName>
</protein>
<evidence type="ECO:0000313" key="1">
    <source>
        <dbReference type="EMBL" id="KAJ1897419.1"/>
    </source>
</evidence>
<evidence type="ECO:0000313" key="2">
    <source>
        <dbReference type="Proteomes" id="UP001150581"/>
    </source>
</evidence>
<keyword evidence="2" id="KW-1185">Reference proteome</keyword>
<dbReference type="Proteomes" id="UP001150581">
    <property type="component" value="Unassembled WGS sequence"/>
</dbReference>
<comment type="caution">
    <text evidence="1">The sequence shown here is derived from an EMBL/GenBank/DDBJ whole genome shotgun (WGS) entry which is preliminary data.</text>
</comment>
<accession>A0ACC1IJY0</accession>
<sequence length="4286" mass="467953">QQQHSQQQQRDRSLKYLSTIALEVSGMRVFPGIEGAQKHMNSRWELVKMLVMQDMLAQKPTDSSHHKGPAIDCQRCTIRNDVITTFWGLPKKVDQSIEFGLTHVRAGIIGPLLDEVAIMLLAPTVRSSMSVRRIRALNAHLANVLRQYAAESESPESMPPASDAGSGDEPSDAMAANGGTQQAATEAREQVHRMFFQLHEILSKLRLEHVGIALRVTELVFDLPLTPAAPARSLPVCAPGMLRWRQRNIEVGAGYLWGAISSAAQSTVGGGRLAASSGGWPGDTGFVRRSQDSTAFVRVASGTVQALALRTPSMTPDRRAEELDAQAAGFRLRYCTLFGEMSAFLSEDLTHRPSPQPVFSLDIGRPELVLDLKTQLAFDEANAWIAHIGHRARAMRRILAQDKRETRGIMSFRMNALVSLMFADVKAHVAVERALYAVRPHVSATAQEENLQCVALRMQHLECHLSWSLDALARQRGERGSSSSLDSFVTGAGSDACLERNEDPLLDAAAGSDASAGDALRPTIQFRLSTSPIGAQWEDTAPESASTPLPLQSQGQQRQQQQGKRQILVAKCGVRAHGLVNLHIGATSAAATGTDSKPRINADIEANVGDVGGMLREYDFRHWLSMQPLWLATRLMHIAGTEYKIPEPSKPDDSELAPVGERRRAAAATLRIAFDSLRMSVLACDNEEDVLSGIEHGTQVCLAAGALCVRINGGSIESPHVFGLRPDIGPMTVNLECQRATMFLLSAVPAYSAQPADQNPKQAQCGVEDFVVSDLCGYGADSVQRHIVLVQPKLGVGSRRLAQGRSRTVYDLETVAFTATTGVRSVYRWSVFMNHVKYWLRRKKLGHRMAMQQVDEPEESSNDLLVSIRSALLDLHGDLVLPAYFNLDQGLAQCIGANMTAEEGRQSPEMRLKIPEVQFTIEKTQQGTEGDMVIKLGGPLVTMYGSSTPKGQLKRLAMQPLMSMKQCQMTMRFPCKAKKQALGAAQGVRSNGTYSKIDIVFERAAMAFGHRYNMAETIDGYLLLQKACKRIARKSITTCYPPPPHSETWVAGTKPVVTAKSLMTALGNPRHFVPPPLRSLSTVAAPPPPTLTEPDDVPTIDFHGPEFTIMVHDDPFETALARIYQVGSHEQRERLSRLEAFETKAEELQTRREREFVLTEAIAKGKQAHRDNAAGSAKHARSRASHRPTSSSGGGGSGRASKGVKGAGTFSGSFERLPVGQSQQQQQQRRPPMIAGARTFASSSSRNDLPPPAPRGLVSLSMHDVSKVTQMPEHEGRVRSYTTVSQESLDESDDGYEDIDDPAESAPSQHQRMVDLVAADIAAAHNRLMLVESREWVRAIRRKMQPQPERPQDGSEAGSAEAMYFSEIFDMPRASSHCEQPGQLPHNYVPGSWTHPPAPLCRLVMSPVWLRLDTPLSLLEFNQIEAYLRYLDPATPHNLKWATLVPMRLRIKCGDIRMQLRDFPFPLFRVPDPYRHETQPREDMCTSYEDFYGGVEISGSLLIAERVAHERSLRSIYIPIGPRSSQSGIELPTVGWYLCKSLQFPRVFATMSIMMFSAPSHAPPVDLQSPQHTHLQARLPPLPIMSAWGASYQPVISALMQRLESVTSKSADVSPSLPWWDKLRSRMHFKCRMAVIDAPLRSCVASQQQQKRQTPASPDVDSLHLNIPTNEQQRQQQQQQPPLGSERGQMFFLALDGRDPYQVTQKPGSYLFTMRGGVRICLNEGFPGSDLWDKESGRGIYSVPTEEGTPPSAELGEFMRLRCEEFLMGVPIIIDRQSAILKSMDSQRPESTDMTPTLEDIDQMMDQGGESLLWKRAYADLLHSISSDNSARYTFVTQSMDRLYFKVLLHLSGGVRLGIGLSSYIPPDPAGIRHNHWEVQPIAPESARAAALLGTTDAYTGYRSSKLHTSISLLCPFTDSKAEIQASSGQQQQAAAKQRSFADMYLSSEPAGIRGCAAPSQTLLRLREPDASVLKKPPRKWTAYDTDSLVSPMHSLFATTSQSHQPLSSSSSSAAAAGADTHSRRSPKAQDLFFVPFPSLCQDTTSPRASASTLPGAFAAKARPSPPAATVGAASAAAGRSNAKPQCQISASAAAIEGTQRYMPLYVSRMMLPVRKGTLYPFTETSDNKLGKCLRSMRLVLDLKNVELAYSQRDFEIKELETREMGMMGYNNEYLDIGLSPTPSDMSAQGAAALGAKVEGTVRELKARVDSFSFNLLLEQSSVKLTVGSKSDAASDKDGVSSSSSSGNGVDSKRSSRMQSNPPADTSAQKPRRKAESPKVAATETMALRWGVGDASTEIDYLDVRLTQMAFCMPLFANPLAPELLRGARVNGLRFADGALSGLSEFERSWISCTSIRDLKELDISEATFTSPSVVCVLWSPRMVYFTQRPGWTQFGDKLDEILDNGGAKVSEPVESQQQQQQQQGVPVSPVLAGFDSAVAGAQADLGAEPVVYRGLGAPRGRALSDVKHAARLTARTYSGTAASNVPLAKNRTDDSVGAGSALHRRNTSMPWALSRNLSHDGIVYDAPTGIRPPPVPTAATTQGYISSQHSFFGNIQPAAVFMQRASTQPTSGSLLLQQQQQQQQHRQPSEVGSTGPSPQLQPLILAAPAHPSTVDAPGVEPSSDLKSPTSAMSYKSSFHLLELARSRQRRLTASNSRQSINPSLPSPSQQPQPESPLNYAPVDIQRQPSLAIEPALTNIQMVRLVPTGPDPNVIMRDSRTTQAMLLRKRKLMLGTAIQQEQAGLAHLSREFERASNRYSDEFRKEMIRRAEHIYELGARRKLINRCLRFLGVDPDIDGLPGNVPQELPVTAAMEEIDVDFDRDTQEVEKVLATLYRHRCLIYSGYLIWTSQVRDELMRFLYIQDCLTAIEYYLSETATKVVRTATSAKYTADSGSVPSETLARDACEVVGRDCSESTVTAGSETAGVDNGAASGPLLAVPKERPSRPRRQSADQSSVNSGSSRLSGGLHIPNLLRKLRSHDKLKDDAANSKATQDSSGLGFLWRSKKSKQKKQQQKQQRQQQDKSKAGKQKTKERCKEDYKLSKRSVGRNKFDKGLKSVWDDFIRYRPYYSILVEFLNSQVSMRVDENSTTSAIAVAERVQLHRILLCNEDELDDALAHGEDTLLDSGATFMRPPDDESIVKTRSLVELENVQVFTAKRNDFEHQAAYFVDCTYGSQTEGDASQPSAIWPAWIPIELLLSQGKHRARGIFDELAEADAAMSGSKDDSGSSDSDGDLTVDDRDLSKYKRLMDRNNGLVVYDKANPHRIQGDSTRKVASDMNLAAMDAGNTEVRGSAERPNTSGGMSGDSDYDGDEPKEDGEGDSSDDSNDDNDDSNEFIANEADGVANDGNGGGGATSNNNSSGNAGSGQGLSHRANHFSVFLPELNLACTAEQYTAVYETVTELLVFIDPEKAAYMDHLNTILLGMDMDDLRGLLTVISATQEALRERLPIIQDWYTIQRSHVVLLRDAGRTAAADIDAGLQKSRAMSLLTLDRHRRALELQLRTAMDLFGTAQKQMRQQKRLDARAAATAANTNSNTGGSAHHQEGSPAFNGGDTATSSVPAQAQSRRQMVGSALTKAAAADAGQGASTGLPPRLRSRANTAQSSGNAMRSSVHSGRNRGNAASTTSVSSMSSSSCMQSSEGAQTTIARTIHLFISKATWHMLENDGQPLCDVTLRWATLKAVTTSDQATHLLSEVHLLYIVNRLPNPMFTDLVGPYVRPKHPRPDFCVEKMIRVRWSELAPVGGISIVERFEVDLFPLRLQLSHDIAQKLINYLYPPQDPASTNGGGGGPSNSSSHTDMASGVARNRRPTVSSISSGEVASANTPIAAGSPMPGTPSTAMSAAAGATTMSAGPYGSSLSTLGDMQGSGRSLLATRMIRRNPTEESVRSSPTFEDRLPRSHLHMSQLSPQSPRPVSAGLLATMSGRNTPFSMFSDNTSMINISQSSDNRDQVDQMKKRASSNKTFLNIKIGGSTLCISYQGKKTNNITDLRDFEFHAPRLELRNQVESYYELLMQVKKEYMSVVVQHTGALVKEKFRQLHSRKAWSKSSFGPDWEARRLLIEMDRRVDEDMAASVHNIISEREETPGSVAMQQHGFSDSKDNSESGYLQPLDRYRIPSVQVSEPILEDASRSASAQAAGNHSMALDGTIDDAASIHSAKGKAPLSKHMILDPRKLMGKRVPNLSRNPTVRSNTAEPAVGSGSQQVSQPTPIPSAGFRGPTYSTMHLDMVPAAPFALSMPDSGSGPGSGSGEAGEAGNERRPSAAASQDSAKQNGGGSGSSDQQQ</sequence>
<feature type="non-terminal residue" evidence="1">
    <location>
        <position position="1"/>
    </location>
</feature>
<dbReference type="EMBL" id="JANBPG010000336">
    <property type="protein sequence ID" value="KAJ1897419.1"/>
    <property type="molecule type" value="Genomic_DNA"/>
</dbReference>
<name>A0ACC1IJY0_9FUNG</name>
<organism evidence="1 2">
    <name type="scientific">Kickxella alabastrina</name>
    <dbReference type="NCBI Taxonomy" id="61397"/>
    <lineage>
        <taxon>Eukaryota</taxon>
        <taxon>Fungi</taxon>
        <taxon>Fungi incertae sedis</taxon>
        <taxon>Zoopagomycota</taxon>
        <taxon>Kickxellomycotina</taxon>
        <taxon>Kickxellomycetes</taxon>
        <taxon>Kickxellales</taxon>
        <taxon>Kickxellaceae</taxon>
        <taxon>Kickxella</taxon>
    </lineage>
</organism>
<proteinExistence type="predicted"/>